<dbReference type="GO" id="GO:0006508">
    <property type="term" value="P:proteolysis"/>
    <property type="evidence" value="ECO:0007669"/>
    <property type="project" value="UniProtKB-KW"/>
</dbReference>
<feature type="chain" id="PRO_5034432787" description="Extracellular metalloproteinase" evidence="13">
    <location>
        <begin position="19"/>
        <end position="776"/>
    </location>
</feature>
<dbReference type="GO" id="GO:0005615">
    <property type="term" value="C:extracellular space"/>
    <property type="evidence" value="ECO:0007669"/>
    <property type="project" value="InterPro"/>
</dbReference>
<dbReference type="Proteomes" id="UP000663853">
    <property type="component" value="Unassembled WGS sequence"/>
</dbReference>
<dbReference type="InterPro" id="IPR050371">
    <property type="entry name" value="Fungal_virulence_M36"/>
</dbReference>
<feature type="binding site" evidence="12">
    <location>
        <position position="577"/>
    </location>
    <ligand>
        <name>Zn(2+)</name>
        <dbReference type="ChEBI" id="CHEBI:29105"/>
        <note>catalytic</note>
    </ligand>
</feature>
<feature type="binding site" evidence="12">
    <location>
        <position position="551"/>
    </location>
    <ligand>
        <name>Zn(2+)</name>
        <dbReference type="ChEBI" id="CHEBI:29105"/>
        <note>catalytic</note>
    </ligand>
</feature>
<dbReference type="GO" id="GO:0004222">
    <property type="term" value="F:metalloendopeptidase activity"/>
    <property type="evidence" value="ECO:0007669"/>
    <property type="project" value="InterPro"/>
</dbReference>
<proteinExistence type="inferred from homology"/>
<accession>A0A8H3DGN0</accession>
<comment type="cofactor">
    <cofactor evidence="12">
        <name>Zn(2+)</name>
        <dbReference type="ChEBI" id="CHEBI:29105"/>
    </cofactor>
    <text evidence="12">Binds 1 zinc ion per subunit.</text>
</comment>
<keyword evidence="8 12" id="KW-0862">Zinc</keyword>
<dbReference type="PANTHER" id="PTHR33478:SF1">
    <property type="entry name" value="EXTRACELLULAR METALLOPROTEINASE MEP"/>
    <property type="match status" value="1"/>
</dbReference>
<evidence type="ECO:0000256" key="12">
    <source>
        <dbReference type="PIRSR" id="PIRSR601842-2"/>
    </source>
</evidence>
<evidence type="ECO:0000256" key="1">
    <source>
        <dbReference type="ARBA" id="ARBA00004613"/>
    </source>
</evidence>
<keyword evidence="6 13" id="KW-0732">Signal</keyword>
<evidence type="ECO:0000256" key="3">
    <source>
        <dbReference type="ARBA" id="ARBA00022525"/>
    </source>
</evidence>
<evidence type="ECO:0000256" key="7">
    <source>
        <dbReference type="ARBA" id="ARBA00022801"/>
    </source>
</evidence>
<evidence type="ECO:0000256" key="13">
    <source>
        <dbReference type="RuleBase" id="RU364017"/>
    </source>
</evidence>
<dbReference type="Pfam" id="PF02128">
    <property type="entry name" value="Peptidase_M36"/>
    <property type="match status" value="1"/>
</dbReference>
<evidence type="ECO:0000256" key="10">
    <source>
        <dbReference type="ARBA" id="ARBA00023145"/>
    </source>
</evidence>
<dbReference type="SUPFAM" id="SSF55486">
    <property type="entry name" value="Metalloproteases ('zincins'), catalytic domain"/>
    <property type="match status" value="1"/>
</dbReference>
<feature type="domain" description="FTP" evidence="14">
    <location>
        <begin position="74"/>
        <end position="118"/>
    </location>
</feature>
<gene>
    <name evidence="15" type="ORF">RDB_LOCUS166434</name>
</gene>
<dbReference type="GO" id="GO:0008270">
    <property type="term" value="F:zinc ion binding"/>
    <property type="evidence" value="ECO:0007669"/>
    <property type="project" value="InterPro"/>
</dbReference>
<keyword evidence="10 13" id="KW-0865">Zymogen</keyword>
<comment type="similarity">
    <text evidence="2 13">Belongs to the peptidase M36 family.</text>
</comment>
<keyword evidence="4 13" id="KW-0645">Protease</keyword>
<sequence length="776" mass="85898">MKSQRSAFVLLLVSPASATITLHRKSLNFGPRHSTPLYVVEPRLASLSHSSDPYDVAKSFLSTCNLTEYYIRPDSYMDRNSGVSHIYIRQMIGQLEVANGDINLNIRDGRVLSYGDSFYRGAVSSSSARLTTHGSYCASFAQEGKIMVNDQAQVTLGEQPNFLHEFYIQNCAGPLAAIREVITAKAMPDLHDPRWAALYFMVAAHPDPTLVNYLIRNFDTQADRISVAYEQDFEKGERPPRAMISGLPGALNPVEARLAYFQAPDGNNGTELHIVWRLEVELEDNWYEAYVSALEPKHIISVVDWTSDSYGPRSGISLNALEAKLLTSGLTSESKPGSYKVWRWGINDPQSGNRSIETVRPDKIASPLGWHTISRVNNPAGGPSWLGKPENPRENGTYLSFTSTWGNNVFAQENWKGEDSWRDKYRPDGGPDLNFEYEYCTEGASDCSPKDYINLSLTQLFYTVNMVHDLYYRYGFDEISGNFQQDNYGRGGKDGDAVIAQAQDGGGYNNANFQTPPDGKNGRCRMYLWNLASPHRDGALDAGVLIHELTHGLSNRLTGGPANAACLDSGESGGMGEGWGDFLATTIRSTNGDHGLAMGSWVFDNANGLRRYPYSANMSVNPSTYETLNQLGYIGFHAMGEVWAEILWVVSQRLVEKHGYSQTLFPPQPLHNGTIPTGNFYQHQVKHKSLIPRHGNTLMVQLVIFAMKLQPCRPTFFNARDAIIEADRLLTGGENMCELWAGFSLRGLGIDASVSGGTPWGGGVHTNGFKVPDQCQ</sequence>
<name>A0A8H3DGN0_9AGAM</name>
<dbReference type="AlphaFoldDB" id="A0A8H3DGN0"/>
<feature type="binding site" evidence="12">
    <location>
        <position position="308"/>
    </location>
    <ligand>
        <name>Zn(2+)</name>
        <dbReference type="ChEBI" id="CHEBI:29105"/>
        <note>catalytic</note>
    </ligand>
</feature>
<dbReference type="EC" id="3.4.24.-" evidence="13"/>
<keyword evidence="7 13" id="KW-0378">Hydrolase</keyword>
<dbReference type="Gene3D" id="1.10.390.10">
    <property type="entry name" value="Neutral Protease Domain 2"/>
    <property type="match status" value="1"/>
</dbReference>
<dbReference type="Gene3D" id="3.10.170.10">
    <property type="match status" value="1"/>
</dbReference>
<feature type="active site" evidence="11">
    <location>
        <position position="548"/>
    </location>
</feature>
<evidence type="ECO:0000256" key="8">
    <source>
        <dbReference type="ARBA" id="ARBA00022833"/>
    </source>
</evidence>
<dbReference type="InterPro" id="IPR001842">
    <property type="entry name" value="Peptidase_M36"/>
</dbReference>
<reference evidence="15" key="1">
    <citation type="submission" date="2021-01" db="EMBL/GenBank/DDBJ databases">
        <authorList>
            <person name="Kaushik A."/>
        </authorList>
    </citation>
    <scope>NUCLEOTIDE SEQUENCE</scope>
    <source>
        <strain evidence="15">AG6-10EEA</strain>
    </source>
</reference>
<keyword evidence="9 13" id="KW-0482">Metalloprotease</keyword>
<dbReference type="CDD" id="cd09596">
    <property type="entry name" value="M36"/>
    <property type="match status" value="1"/>
</dbReference>
<evidence type="ECO:0000313" key="16">
    <source>
        <dbReference type="Proteomes" id="UP000663853"/>
    </source>
</evidence>
<protein>
    <recommendedName>
        <fullName evidence="13">Extracellular metalloproteinase</fullName>
        <ecNumber evidence="13">3.4.24.-</ecNumber>
    </recommendedName>
    <alternativeName>
        <fullName evidence="13">Fungalysin</fullName>
    </alternativeName>
</protein>
<dbReference type="InterPro" id="IPR011096">
    <property type="entry name" value="FTP_domain"/>
</dbReference>
<evidence type="ECO:0000256" key="6">
    <source>
        <dbReference type="ARBA" id="ARBA00022729"/>
    </source>
</evidence>
<evidence type="ECO:0000256" key="2">
    <source>
        <dbReference type="ARBA" id="ARBA00006006"/>
    </source>
</evidence>
<keyword evidence="3 13" id="KW-0964">Secreted</keyword>
<comment type="subcellular location">
    <subcellularLocation>
        <location evidence="1 13">Secreted</location>
    </subcellularLocation>
</comment>
<dbReference type="InterPro" id="IPR027268">
    <property type="entry name" value="Peptidase_M4/M1_CTD_sf"/>
</dbReference>
<keyword evidence="5 12" id="KW-0479">Metal-binding</keyword>
<evidence type="ECO:0000313" key="15">
    <source>
        <dbReference type="EMBL" id="CAE6530047.1"/>
    </source>
</evidence>
<dbReference type="PANTHER" id="PTHR33478">
    <property type="entry name" value="EXTRACELLULAR METALLOPROTEINASE MEP"/>
    <property type="match status" value="1"/>
</dbReference>
<evidence type="ECO:0000256" key="5">
    <source>
        <dbReference type="ARBA" id="ARBA00022723"/>
    </source>
</evidence>
<feature type="binding site" evidence="12">
    <location>
        <position position="547"/>
    </location>
    <ligand>
        <name>Zn(2+)</name>
        <dbReference type="ChEBI" id="CHEBI:29105"/>
        <note>catalytic</note>
    </ligand>
</feature>
<organism evidence="15 16">
    <name type="scientific">Rhizoctonia solani</name>
    <dbReference type="NCBI Taxonomy" id="456999"/>
    <lineage>
        <taxon>Eukaryota</taxon>
        <taxon>Fungi</taxon>
        <taxon>Dikarya</taxon>
        <taxon>Basidiomycota</taxon>
        <taxon>Agaricomycotina</taxon>
        <taxon>Agaricomycetes</taxon>
        <taxon>Cantharellales</taxon>
        <taxon>Ceratobasidiaceae</taxon>
        <taxon>Rhizoctonia</taxon>
    </lineage>
</organism>
<evidence type="ECO:0000256" key="11">
    <source>
        <dbReference type="PIRSR" id="PIRSR601842-1"/>
    </source>
</evidence>
<dbReference type="Pfam" id="PF07504">
    <property type="entry name" value="FTP"/>
    <property type="match status" value="1"/>
</dbReference>
<dbReference type="EMBL" id="CAJMXA010003981">
    <property type="protein sequence ID" value="CAE6530047.1"/>
    <property type="molecule type" value="Genomic_DNA"/>
</dbReference>
<evidence type="ECO:0000259" key="14">
    <source>
        <dbReference type="Pfam" id="PF07504"/>
    </source>
</evidence>
<evidence type="ECO:0000256" key="9">
    <source>
        <dbReference type="ARBA" id="ARBA00023049"/>
    </source>
</evidence>
<evidence type="ECO:0000256" key="4">
    <source>
        <dbReference type="ARBA" id="ARBA00022670"/>
    </source>
</evidence>
<feature type="signal peptide" evidence="13">
    <location>
        <begin position="1"/>
        <end position="18"/>
    </location>
</feature>
<comment type="caution">
    <text evidence="15">The sequence shown here is derived from an EMBL/GenBank/DDBJ whole genome shotgun (WGS) entry which is preliminary data.</text>
</comment>